<protein>
    <recommendedName>
        <fullName evidence="3">MerR-like DNA binding protein</fullName>
    </recommendedName>
</protein>
<comment type="caution">
    <text evidence="1">The sequence shown here is derived from an EMBL/GenBank/DDBJ whole genome shotgun (WGS) entry which is preliminary data.</text>
</comment>
<name>A0A2T6CHE6_9RHOB</name>
<evidence type="ECO:0000313" key="1">
    <source>
        <dbReference type="EMBL" id="PTX74926.1"/>
    </source>
</evidence>
<dbReference type="EMBL" id="QBKU01000002">
    <property type="protein sequence ID" value="PTX74926.1"/>
    <property type="molecule type" value="Genomic_DNA"/>
</dbReference>
<dbReference type="InterPro" id="IPR009061">
    <property type="entry name" value="DNA-bd_dom_put_sf"/>
</dbReference>
<proteinExistence type="predicted"/>
<dbReference type="RefSeq" id="WP_025049176.1">
    <property type="nucleotide sequence ID" value="NZ_QBKU01000002.1"/>
</dbReference>
<evidence type="ECO:0008006" key="3">
    <source>
        <dbReference type="Google" id="ProtNLM"/>
    </source>
</evidence>
<dbReference type="OrthoDB" id="7872880at2"/>
<dbReference type="Proteomes" id="UP000244092">
    <property type="component" value="Unassembled WGS sequence"/>
</dbReference>
<organism evidence="1 2">
    <name type="scientific">Sulfitobacter mediterraneus</name>
    <dbReference type="NCBI Taxonomy" id="83219"/>
    <lineage>
        <taxon>Bacteria</taxon>
        <taxon>Pseudomonadati</taxon>
        <taxon>Pseudomonadota</taxon>
        <taxon>Alphaproteobacteria</taxon>
        <taxon>Rhodobacterales</taxon>
        <taxon>Roseobacteraceae</taxon>
        <taxon>Sulfitobacter</taxon>
    </lineage>
</organism>
<reference evidence="1 2" key="1">
    <citation type="submission" date="2018-04" db="EMBL/GenBank/DDBJ databases">
        <title>Genomic Encyclopedia of Archaeal and Bacterial Type Strains, Phase II (KMG-II): from individual species to whole genera.</title>
        <authorList>
            <person name="Goeker M."/>
        </authorList>
    </citation>
    <scope>NUCLEOTIDE SEQUENCE [LARGE SCALE GENOMIC DNA]</scope>
    <source>
        <strain evidence="1 2">DSM 12244</strain>
    </source>
</reference>
<gene>
    <name evidence="1" type="ORF">C8N31_10227</name>
</gene>
<sequence length="176" mass="19500">MLPHEQTYPSKEVAKATGVTAKFIQNCASRKLITGYESGEGKGRQREFTWENLMQIRLAASLIEIGVKTPADAFRAAVMFTHIGHDKNPGLGTPARKSAYPSHYREGDTYLFVAGDKHKVRIEPKASGEMYQLQQSLGRPKGYIALNVSKAFQSVCDNMDWKASDVLDAVYEGIDS</sequence>
<evidence type="ECO:0000313" key="2">
    <source>
        <dbReference type="Proteomes" id="UP000244092"/>
    </source>
</evidence>
<accession>A0A2T6CHE6</accession>
<dbReference type="AlphaFoldDB" id="A0A2T6CHE6"/>
<dbReference type="SUPFAM" id="SSF46955">
    <property type="entry name" value="Putative DNA-binding domain"/>
    <property type="match status" value="1"/>
</dbReference>